<gene>
    <name evidence="2" type="ORF">QNI16_19945</name>
</gene>
<dbReference type="InterPro" id="IPR002734">
    <property type="entry name" value="RibDG_C"/>
</dbReference>
<dbReference type="InterPro" id="IPR024072">
    <property type="entry name" value="DHFR-like_dom_sf"/>
</dbReference>
<dbReference type="Gene3D" id="3.40.430.10">
    <property type="entry name" value="Dihydrofolate Reductase, subunit A"/>
    <property type="match status" value="1"/>
</dbReference>
<reference evidence="2" key="1">
    <citation type="submission" date="2023-05" db="EMBL/GenBank/DDBJ databases">
        <authorList>
            <person name="Zhang X."/>
        </authorList>
    </citation>
    <scope>NUCLEOTIDE SEQUENCE</scope>
    <source>
        <strain evidence="2">YF14B1</strain>
    </source>
</reference>
<organism evidence="2 3">
    <name type="scientific">Xanthocytophaga flava</name>
    <dbReference type="NCBI Taxonomy" id="3048013"/>
    <lineage>
        <taxon>Bacteria</taxon>
        <taxon>Pseudomonadati</taxon>
        <taxon>Bacteroidota</taxon>
        <taxon>Cytophagia</taxon>
        <taxon>Cytophagales</taxon>
        <taxon>Rhodocytophagaceae</taxon>
        <taxon>Xanthocytophaga</taxon>
    </lineage>
</organism>
<evidence type="ECO:0000313" key="3">
    <source>
        <dbReference type="Proteomes" id="UP001241110"/>
    </source>
</evidence>
<proteinExistence type="predicted"/>
<dbReference type="PANTHER" id="PTHR38011">
    <property type="entry name" value="DIHYDROFOLATE REDUCTASE FAMILY PROTEIN (AFU_ORTHOLOGUE AFUA_8G06820)"/>
    <property type="match status" value="1"/>
</dbReference>
<dbReference type="AlphaFoldDB" id="A0AAE3QUC6"/>
<dbReference type="RefSeq" id="WP_313982141.1">
    <property type="nucleotide sequence ID" value="NZ_JASJOS010000009.1"/>
</dbReference>
<dbReference type="SUPFAM" id="SSF53597">
    <property type="entry name" value="Dihydrofolate reductase-like"/>
    <property type="match status" value="1"/>
</dbReference>
<dbReference type="GO" id="GO:0008703">
    <property type="term" value="F:5-amino-6-(5-phosphoribosylamino)uracil reductase activity"/>
    <property type="evidence" value="ECO:0007669"/>
    <property type="project" value="InterPro"/>
</dbReference>
<dbReference type="Proteomes" id="UP001241110">
    <property type="component" value="Unassembled WGS sequence"/>
</dbReference>
<dbReference type="Pfam" id="PF01872">
    <property type="entry name" value="RibD_C"/>
    <property type="match status" value="1"/>
</dbReference>
<sequence length="182" mass="20456">MRKIIAAINMTIDGFCDHTASEPDEEIHQHYQELLTNSGVILYGRITYQLMKFWQDLVKSPSGEKSMDDFALAIDKIPKIVFSHTLKETEWDSAQLASQPIEDVALALKQQSGKDILVGSRSLIIQLMKLNLIDEYQLCVHPVVAGGGLPLFENINDRAIFDLIKTKTFGGGAVLLYYTRKK</sequence>
<dbReference type="PANTHER" id="PTHR38011:SF11">
    <property type="entry name" value="2,5-DIAMINO-6-RIBOSYLAMINO-4(3H)-PYRIMIDINONE 5'-PHOSPHATE REDUCTASE"/>
    <property type="match status" value="1"/>
</dbReference>
<evidence type="ECO:0000259" key="1">
    <source>
        <dbReference type="Pfam" id="PF01872"/>
    </source>
</evidence>
<feature type="domain" description="Bacterial bifunctional deaminase-reductase C-terminal" evidence="1">
    <location>
        <begin position="2"/>
        <end position="174"/>
    </location>
</feature>
<dbReference type="InterPro" id="IPR050765">
    <property type="entry name" value="Riboflavin_Biosynth_HTPR"/>
</dbReference>
<dbReference type="GO" id="GO:0009231">
    <property type="term" value="P:riboflavin biosynthetic process"/>
    <property type="evidence" value="ECO:0007669"/>
    <property type="project" value="InterPro"/>
</dbReference>
<comment type="caution">
    <text evidence="2">The sequence shown here is derived from an EMBL/GenBank/DDBJ whole genome shotgun (WGS) entry which is preliminary data.</text>
</comment>
<dbReference type="EMBL" id="JASJOS010000009">
    <property type="protein sequence ID" value="MDJ1482783.1"/>
    <property type="molecule type" value="Genomic_DNA"/>
</dbReference>
<name>A0AAE3QUC6_9BACT</name>
<accession>A0AAE3QUC6</accession>
<evidence type="ECO:0000313" key="2">
    <source>
        <dbReference type="EMBL" id="MDJ1482783.1"/>
    </source>
</evidence>
<protein>
    <submittedName>
        <fullName evidence="2">Dihydrofolate reductase family protein</fullName>
    </submittedName>
</protein>